<dbReference type="AlphaFoldDB" id="W1J8C0"/>
<dbReference type="EMBL" id="CBXE010000477">
    <property type="protein sequence ID" value="CDL86987.1"/>
    <property type="molecule type" value="Genomic_DNA"/>
</dbReference>
<name>W1J8C0_9GAMM</name>
<evidence type="ECO:0000313" key="1">
    <source>
        <dbReference type="EMBL" id="CDL86987.1"/>
    </source>
</evidence>
<sequence>MIVISPILVLQYYNHVRIHSFNGELNVKVKRERLKGYLEVFNRYTFNLHKKV</sequence>
<evidence type="ECO:0000313" key="2">
    <source>
        <dbReference type="Proteomes" id="UP000019197"/>
    </source>
</evidence>
<proteinExistence type="predicted"/>
<reference evidence="1 2" key="1">
    <citation type="submission" date="2013-11" db="EMBL/GenBank/DDBJ databases">
        <title>Draft genome sequence and annotation of the entomopathogenic bacterium, Xenorhabdus cabanillasi strain JM26.</title>
        <authorList>
            <person name="Gualtieri M."/>
            <person name="Ogier J.C."/>
            <person name="Pages S."/>
            <person name="Givaudan A."/>
            <person name="Gaudriault S."/>
        </authorList>
    </citation>
    <scope>NUCLEOTIDE SEQUENCE [LARGE SCALE GENOMIC DNA]</scope>
    <source>
        <strain evidence="1 2">JM26</strain>
    </source>
</reference>
<protein>
    <submittedName>
        <fullName evidence="1">Uncharacterized protein</fullName>
    </submittedName>
</protein>
<accession>W1J8C0</accession>
<gene>
    <name evidence="1" type="ORF">XCR1_810040</name>
</gene>
<comment type="caution">
    <text evidence="1">The sequence shown here is derived from an EMBL/GenBank/DDBJ whole genome shotgun (WGS) entry which is preliminary data.</text>
</comment>
<dbReference type="Proteomes" id="UP000019197">
    <property type="component" value="Unassembled WGS sequence"/>
</dbReference>
<organism evidence="1 2">
    <name type="scientific">Xenorhabdus cabanillasii JM26</name>
    <dbReference type="NCBI Taxonomy" id="1427517"/>
    <lineage>
        <taxon>Bacteria</taxon>
        <taxon>Pseudomonadati</taxon>
        <taxon>Pseudomonadota</taxon>
        <taxon>Gammaproteobacteria</taxon>
        <taxon>Enterobacterales</taxon>
        <taxon>Morganellaceae</taxon>
        <taxon>Xenorhabdus</taxon>
    </lineage>
</organism>